<evidence type="ECO:0000259" key="1">
    <source>
        <dbReference type="Pfam" id="PF00903"/>
    </source>
</evidence>
<dbReference type="PANTHER" id="PTHR33990:SF1">
    <property type="entry name" value="PROTEIN YJDN"/>
    <property type="match status" value="1"/>
</dbReference>
<accession>A0A385SD86</accession>
<evidence type="ECO:0000313" key="3">
    <source>
        <dbReference type="Proteomes" id="UP000266183"/>
    </source>
</evidence>
<dbReference type="InterPro" id="IPR028973">
    <property type="entry name" value="PhnB-like"/>
</dbReference>
<reference evidence="3" key="1">
    <citation type="submission" date="2018-09" db="EMBL/GenBank/DDBJ databases">
        <title>Chryseolinea sp. KIS68-18 isolated from soil.</title>
        <authorList>
            <person name="Weon H.-Y."/>
            <person name="Kwon S.-W."/>
            <person name="Lee S.A."/>
        </authorList>
    </citation>
    <scope>NUCLEOTIDE SEQUENCE [LARGE SCALE GENOMIC DNA]</scope>
    <source>
        <strain evidence="3">KIS68-18</strain>
    </source>
</reference>
<dbReference type="InterPro" id="IPR004360">
    <property type="entry name" value="Glyas_Fos-R_dOase_dom"/>
</dbReference>
<dbReference type="SUPFAM" id="SSF54593">
    <property type="entry name" value="Glyoxalase/Bleomycin resistance protein/Dihydroxybiphenyl dioxygenase"/>
    <property type="match status" value="1"/>
</dbReference>
<dbReference type="RefSeq" id="WP_119752928.1">
    <property type="nucleotide sequence ID" value="NZ_CP032382.1"/>
</dbReference>
<dbReference type="EMBL" id="CP032382">
    <property type="protein sequence ID" value="AYB29613.1"/>
    <property type="molecule type" value="Genomic_DNA"/>
</dbReference>
<gene>
    <name evidence="2" type="ORF">D4L85_02990</name>
</gene>
<keyword evidence="3" id="KW-1185">Reference proteome</keyword>
<organism evidence="2 3">
    <name type="scientific">Chryseolinea soli</name>
    <dbReference type="NCBI Taxonomy" id="2321403"/>
    <lineage>
        <taxon>Bacteria</taxon>
        <taxon>Pseudomonadati</taxon>
        <taxon>Bacteroidota</taxon>
        <taxon>Cytophagia</taxon>
        <taxon>Cytophagales</taxon>
        <taxon>Fulvivirgaceae</taxon>
        <taxon>Chryseolinea</taxon>
    </lineage>
</organism>
<dbReference type="Proteomes" id="UP000266183">
    <property type="component" value="Chromosome"/>
</dbReference>
<dbReference type="PANTHER" id="PTHR33990">
    <property type="entry name" value="PROTEIN YJDN-RELATED"/>
    <property type="match status" value="1"/>
</dbReference>
<dbReference type="KEGG" id="chk:D4L85_02990"/>
<dbReference type="AlphaFoldDB" id="A0A385SD86"/>
<dbReference type="OrthoDB" id="9795306at2"/>
<name>A0A385SD86_9BACT</name>
<sequence length="139" mass="15451">MASINSYLTFSGNCLEAMTFYKECLGGELVLQTVGESPFAAFMPSHMKHYVLNSTLTNDTLVLMGSDMVPETGLSRGNSISMMLHCNSEEQARTYYSRLAADGVPTHPLEDTFWGAVFGDLTDKFGNHWLLYFEKKSNA</sequence>
<proteinExistence type="predicted"/>
<dbReference type="Pfam" id="PF00903">
    <property type="entry name" value="Glyoxalase"/>
    <property type="match status" value="1"/>
</dbReference>
<evidence type="ECO:0000313" key="2">
    <source>
        <dbReference type="EMBL" id="AYB29613.1"/>
    </source>
</evidence>
<feature type="domain" description="Glyoxalase/fosfomycin resistance/dioxygenase" evidence="1">
    <location>
        <begin position="4"/>
        <end position="129"/>
    </location>
</feature>
<dbReference type="CDD" id="cd06588">
    <property type="entry name" value="PhnB_like"/>
    <property type="match status" value="1"/>
</dbReference>
<dbReference type="InterPro" id="IPR029068">
    <property type="entry name" value="Glyas_Bleomycin-R_OHBP_Dase"/>
</dbReference>
<dbReference type="Gene3D" id="3.10.180.10">
    <property type="entry name" value="2,3-Dihydroxybiphenyl 1,2-Dioxygenase, domain 1"/>
    <property type="match status" value="1"/>
</dbReference>
<protein>
    <submittedName>
        <fullName evidence="2">VOC family protein</fullName>
    </submittedName>
</protein>